<comment type="caution">
    <text evidence="2">The sequence shown here is derived from an EMBL/GenBank/DDBJ whole genome shotgun (WGS) entry which is preliminary data.</text>
</comment>
<gene>
    <name evidence="2" type="ORF">IEO70_08405</name>
</gene>
<keyword evidence="1" id="KW-0812">Transmembrane</keyword>
<dbReference type="RefSeq" id="WP_190997930.1">
    <property type="nucleotide sequence ID" value="NZ_JACXSI010000017.1"/>
</dbReference>
<feature type="transmembrane region" description="Helical" evidence="1">
    <location>
        <begin position="78"/>
        <end position="99"/>
    </location>
</feature>
<evidence type="ECO:0000313" key="3">
    <source>
        <dbReference type="Proteomes" id="UP000602076"/>
    </source>
</evidence>
<organism evidence="2 3">
    <name type="scientific">Peribacillus faecalis</name>
    <dbReference type="NCBI Taxonomy" id="2772559"/>
    <lineage>
        <taxon>Bacteria</taxon>
        <taxon>Bacillati</taxon>
        <taxon>Bacillota</taxon>
        <taxon>Bacilli</taxon>
        <taxon>Bacillales</taxon>
        <taxon>Bacillaceae</taxon>
        <taxon>Peribacillus</taxon>
    </lineage>
</organism>
<dbReference type="AlphaFoldDB" id="A0A927CX65"/>
<sequence>MAELLNMIVGAIIGSQIAYAVCVLFLGEIMLKYYEWGYFEDAKNHWYLKIPNAFLITFMGFGYWAGKRVIRYNMFKRSLLLMGYILLFIIASIIVYMLLSRIFLWLEDLFIDELYELIVR</sequence>
<feature type="transmembrane region" description="Helical" evidence="1">
    <location>
        <begin position="46"/>
        <end position="66"/>
    </location>
</feature>
<accession>A0A927CX65</accession>
<dbReference type="EMBL" id="JACXSI010000017">
    <property type="protein sequence ID" value="MBD3108387.1"/>
    <property type="molecule type" value="Genomic_DNA"/>
</dbReference>
<keyword evidence="3" id="KW-1185">Reference proteome</keyword>
<dbReference type="Proteomes" id="UP000602076">
    <property type="component" value="Unassembled WGS sequence"/>
</dbReference>
<evidence type="ECO:0000256" key="1">
    <source>
        <dbReference type="SAM" id="Phobius"/>
    </source>
</evidence>
<proteinExistence type="predicted"/>
<keyword evidence="1" id="KW-1133">Transmembrane helix</keyword>
<keyword evidence="1" id="KW-0472">Membrane</keyword>
<protein>
    <submittedName>
        <fullName evidence="2">Uncharacterized protein</fullName>
    </submittedName>
</protein>
<feature type="transmembrane region" description="Helical" evidence="1">
    <location>
        <begin position="7"/>
        <end position="26"/>
    </location>
</feature>
<evidence type="ECO:0000313" key="2">
    <source>
        <dbReference type="EMBL" id="MBD3108387.1"/>
    </source>
</evidence>
<name>A0A927CX65_9BACI</name>
<reference evidence="2" key="1">
    <citation type="submission" date="2020-09" db="EMBL/GenBank/DDBJ databases">
        <title>Bacillus faecalis sp. nov., a moderately halophilic bacterium isolated from cow faeces.</title>
        <authorList>
            <person name="Jiang L."/>
            <person name="Lee J."/>
        </authorList>
    </citation>
    <scope>NUCLEOTIDE SEQUENCE</scope>
    <source>
        <strain evidence="2">AGMB 02131</strain>
    </source>
</reference>